<dbReference type="GO" id="GO:0043130">
    <property type="term" value="F:ubiquitin binding"/>
    <property type="evidence" value="ECO:0007669"/>
    <property type="project" value="TreeGrafter"/>
</dbReference>
<dbReference type="PANTHER" id="PTHR23306">
    <property type="entry name" value="TUMOR SUSCEPTIBILITY GENE 101 PROTEIN-RELATED"/>
    <property type="match status" value="1"/>
</dbReference>
<evidence type="ECO:0000256" key="7">
    <source>
        <dbReference type="PROSITE-ProRule" id="PRU00644"/>
    </source>
</evidence>
<evidence type="ECO:0000259" key="10">
    <source>
        <dbReference type="PROSITE" id="PS51322"/>
    </source>
</evidence>
<dbReference type="InterPro" id="IPR052070">
    <property type="entry name" value="ESCRT-I_UEV_domain"/>
</dbReference>
<dbReference type="SUPFAM" id="SSF54495">
    <property type="entry name" value="UBC-like"/>
    <property type="match status" value="1"/>
</dbReference>
<dbReference type="PANTHER" id="PTHR23306:SF3">
    <property type="entry name" value="TUMOR SUPPRESSOR PROTEIN 101"/>
    <property type="match status" value="1"/>
</dbReference>
<protein>
    <recommendedName>
        <fullName evidence="13">UEV domain-containing protein</fullName>
    </recommendedName>
</protein>
<evidence type="ECO:0000256" key="6">
    <source>
        <dbReference type="ARBA" id="ARBA00023054"/>
    </source>
</evidence>
<evidence type="ECO:0000256" key="1">
    <source>
        <dbReference type="ARBA" id="ARBA00004177"/>
    </source>
</evidence>
<keyword evidence="12" id="KW-1185">Reference proteome</keyword>
<dbReference type="OrthoDB" id="306304at2759"/>
<dbReference type="PROSITE" id="PS51312">
    <property type="entry name" value="SB"/>
    <property type="match status" value="1"/>
</dbReference>
<evidence type="ECO:0000313" key="11">
    <source>
        <dbReference type="EMBL" id="QSL66141.1"/>
    </source>
</evidence>
<evidence type="ECO:0000259" key="9">
    <source>
        <dbReference type="PROSITE" id="PS51312"/>
    </source>
</evidence>
<feature type="coiled-coil region" evidence="8">
    <location>
        <begin position="278"/>
        <end position="323"/>
    </location>
</feature>
<keyword evidence="5 7" id="KW-0653">Protein transport</keyword>
<dbReference type="Proteomes" id="UP000663699">
    <property type="component" value="Chromosome 10"/>
</dbReference>
<dbReference type="GO" id="GO:0072666">
    <property type="term" value="P:establishment of protein localization to vacuole"/>
    <property type="evidence" value="ECO:0007669"/>
    <property type="project" value="UniProtKB-ARBA"/>
</dbReference>
<evidence type="ECO:0000256" key="8">
    <source>
        <dbReference type="SAM" id="Coils"/>
    </source>
</evidence>
<dbReference type="SUPFAM" id="SSF140111">
    <property type="entry name" value="Endosomal sorting complex assembly domain"/>
    <property type="match status" value="1"/>
</dbReference>
<dbReference type="InterPro" id="IPR017916">
    <property type="entry name" value="SB_dom"/>
</dbReference>
<dbReference type="AlphaFoldDB" id="A0A899FWH2"/>
<dbReference type="InterPro" id="IPR016135">
    <property type="entry name" value="UBQ-conjugating_enzyme/RWD"/>
</dbReference>
<dbReference type="GO" id="GO:0000813">
    <property type="term" value="C:ESCRT I complex"/>
    <property type="evidence" value="ECO:0007669"/>
    <property type="project" value="TreeGrafter"/>
</dbReference>
<gene>
    <name evidence="11" type="ORF">MERGE_000516</name>
</gene>
<keyword evidence="3 7" id="KW-0813">Transport</keyword>
<organism evidence="11 12">
    <name type="scientific">Pneumocystis wakefieldiae</name>
    <dbReference type="NCBI Taxonomy" id="38082"/>
    <lineage>
        <taxon>Eukaryota</taxon>
        <taxon>Fungi</taxon>
        <taxon>Dikarya</taxon>
        <taxon>Ascomycota</taxon>
        <taxon>Taphrinomycotina</taxon>
        <taxon>Pneumocystomycetes</taxon>
        <taxon>Pneumocystaceae</taxon>
        <taxon>Pneumocystis</taxon>
    </lineage>
</organism>
<dbReference type="InterPro" id="IPR037202">
    <property type="entry name" value="ESCRT_assembly_dom"/>
</dbReference>
<dbReference type="Gene3D" id="3.10.110.10">
    <property type="entry name" value="Ubiquitin Conjugating Enzyme"/>
    <property type="match status" value="1"/>
</dbReference>
<dbReference type="InterPro" id="IPR008883">
    <property type="entry name" value="UEV_N"/>
</dbReference>
<feature type="domain" description="SB" evidence="9">
    <location>
        <begin position="343"/>
        <end position="408"/>
    </location>
</feature>
<evidence type="ECO:0000256" key="2">
    <source>
        <dbReference type="ARBA" id="ARBA00009594"/>
    </source>
</evidence>
<sequence>MTFKALDWVKNIVFDNYTFAERTYQDIKDIIDSYPLVDVWIEEREFEKQEKKCILCIKVVLPVVSFEKTYDVPVLLWVPLLYPREAPIVSLVVEEGFVIKQGNYVHSDGRCCHPCIEFWDEYSCDSTLTQLFVSLKKAFSRDVPVVSLESSCIFKSSYSTSSKDLSNDYDLSAISKSQISLEQLSPPPLPDKPSSFLIKTPFSLQKDNSIEIPQKKWVNILDSSCNDTEVPTTSSSSFNLAKRPLDPVVEQLIKQIAITLHENAQASQKTIAQLLFQVKNDREKILRSQAQIEREKTEIAHIKEQCQKNIDILKERIESCKLLIEKCKNMQEPSIDDVVISENALSEQFYDLISDERSIEDTIHVLVKMLENERIDLDTFVKHTRNLAREQFMKKALIRKIKKLEGSL</sequence>
<evidence type="ECO:0000256" key="3">
    <source>
        <dbReference type="ARBA" id="ARBA00022448"/>
    </source>
</evidence>
<dbReference type="Pfam" id="PF09454">
    <property type="entry name" value="Vps23_core"/>
    <property type="match status" value="1"/>
</dbReference>
<dbReference type="Pfam" id="PF05743">
    <property type="entry name" value="UEV"/>
    <property type="match status" value="1"/>
</dbReference>
<proteinExistence type="inferred from homology"/>
<comment type="subcellular location">
    <subcellularLocation>
        <location evidence="1">Endosome</location>
    </subcellularLocation>
</comment>
<reference evidence="11" key="1">
    <citation type="submission" date="2020-06" db="EMBL/GenBank/DDBJ databases">
        <title>Genomes of multiple members of Pneumocystis genus reveal paths to human pathogen Pneumocystis jirovecii.</title>
        <authorList>
            <person name="Cisse O.H."/>
            <person name="Ma L."/>
            <person name="Dekker J."/>
            <person name="Khil P."/>
            <person name="Jo J."/>
            <person name="Brenchley J."/>
            <person name="Blair R."/>
            <person name="Pahar B."/>
            <person name="Chabe M."/>
            <person name="Van Rompay K.A."/>
            <person name="Keesler R."/>
            <person name="Sukura A."/>
            <person name="Hirsch V."/>
            <person name="Kutty G."/>
            <person name="Liu Y."/>
            <person name="Peng L."/>
            <person name="Chen J."/>
            <person name="Song J."/>
            <person name="Weissenbacher-Lang C."/>
            <person name="Xu J."/>
            <person name="Upham N.S."/>
            <person name="Stajich J.E."/>
            <person name="Cuomo C.A."/>
            <person name="Cushion M.T."/>
            <person name="Kovacs J.A."/>
        </authorList>
    </citation>
    <scope>NUCLEOTIDE SEQUENCE</scope>
    <source>
        <strain evidence="11">2A</strain>
    </source>
</reference>
<accession>A0A899FWH2</accession>
<name>A0A899FWH2_9ASCO</name>
<keyword evidence="6 8" id="KW-0175">Coiled coil</keyword>
<evidence type="ECO:0000313" key="12">
    <source>
        <dbReference type="Proteomes" id="UP000663699"/>
    </source>
</evidence>
<dbReference type="CDD" id="cd11685">
    <property type="entry name" value="UEV_TSG101-like"/>
    <property type="match status" value="1"/>
</dbReference>
<evidence type="ECO:0000256" key="5">
    <source>
        <dbReference type="ARBA" id="ARBA00022927"/>
    </source>
</evidence>
<feature type="domain" description="UEV" evidence="10">
    <location>
        <begin position="4"/>
        <end position="149"/>
    </location>
</feature>
<evidence type="ECO:0000256" key="4">
    <source>
        <dbReference type="ARBA" id="ARBA00022753"/>
    </source>
</evidence>
<dbReference type="PROSITE" id="PS51322">
    <property type="entry name" value="UEV"/>
    <property type="match status" value="1"/>
</dbReference>
<dbReference type="GO" id="GO:0043162">
    <property type="term" value="P:ubiquitin-dependent protein catabolic process via the multivesicular body sorting pathway"/>
    <property type="evidence" value="ECO:0007669"/>
    <property type="project" value="UniProtKB-ARBA"/>
</dbReference>
<comment type="similarity">
    <text evidence="2">Belongs to the ubiquitin-conjugating enzyme family. UEV subfamily.</text>
</comment>
<dbReference type="Gene3D" id="6.10.140.820">
    <property type="match status" value="1"/>
</dbReference>
<evidence type="ECO:0008006" key="13">
    <source>
        <dbReference type="Google" id="ProtNLM"/>
    </source>
</evidence>
<dbReference type="EMBL" id="CP054541">
    <property type="protein sequence ID" value="QSL66141.1"/>
    <property type="molecule type" value="Genomic_DNA"/>
</dbReference>
<dbReference type="GO" id="GO:0006886">
    <property type="term" value="P:intracellular protein transport"/>
    <property type="evidence" value="ECO:0007669"/>
    <property type="project" value="UniProtKB-ARBA"/>
</dbReference>
<keyword evidence="4" id="KW-0967">Endosome</keyword>